<dbReference type="AlphaFoldDB" id="A0A7K1FS25"/>
<feature type="domain" description="OLD protein-like TOPRIM" evidence="1">
    <location>
        <begin position="4"/>
        <end position="53"/>
    </location>
</feature>
<reference evidence="2 3" key="1">
    <citation type="submission" date="2019-11" db="EMBL/GenBank/DDBJ databases">
        <authorList>
            <person name="Jiang L.-Q."/>
        </authorList>
    </citation>
    <scope>NUCLEOTIDE SEQUENCE [LARGE SCALE GENOMIC DNA]</scope>
    <source>
        <strain evidence="2 3">YIM 132087</strain>
    </source>
</reference>
<dbReference type="GO" id="GO:0004519">
    <property type="term" value="F:endonuclease activity"/>
    <property type="evidence" value="ECO:0007669"/>
    <property type="project" value="UniProtKB-KW"/>
</dbReference>
<dbReference type="InterPro" id="IPR034139">
    <property type="entry name" value="TOPRIM_OLD"/>
</dbReference>
<sequence>MPDARTVVLVEGRSDAGAVSELARCAGRDLDAEGVAVLPMAGATNIRHCLAAFGVQGRGLRVVGLCDVAETRFFVEGLRRTGYGDPTPEDLPGLGFQICVKDLEDELIRALGVPVIEEILAAEGHLSSFRTFQRQPAQAGRPDTARLRRFFGSGSGRKIHYGPVLVRALGVERSPAPLKALLDSL</sequence>
<keyword evidence="2" id="KW-0540">Nuclease</keyword>
<keyword evidence="2" id="KW-0378">Hydrolase</keyword>
<keyword evidence="3" id="KW-1185">Reference proteome</keyword>
<name>A0A7K1FS25_9ACTN</name>
<comment type="caution">
    <text evidence="2">The sequence shown here is derived from an EMBL/GenBank/DDBJ whole genome shotgun (WGS) entry which is preliminary data.</text>
</comment>
<protein>
    <submittedName>
        <fullName evidence="2">ATP-dependent endonuclease</fullName>
    </submittedName>
</protein>
<dbReference type="EMBL" id="WLYK01000006">
    <property type="protein sequence ID" value="MTD15624.1"/>
    <property type="molecule type" value="Genomic_DNA"/>
</dbReference>
<evidence type="ECO:0000259" key="1">
    <source>
        <dbReference type="Pfam" id="PF20469"/>
    </source>
</evidence>
<evidence type="ECO:0000313" key="2">
    <source>
        <dbReference type="EMBL" id="MTD15624.1"/>
    </source>
</evidence>
<proteinExistence type="predicted"/>
<gene>
    <name evidence="2" type="ORF">GIS00_16955</name>
</gene>
<accession>A0A7K1FS25</accession>
<organism evidence="2 3">
    <name type="scientific">Nakamurella alba</name>
    <dbReference type="NCBI Taxonomy" id="2665158"/>
    <lineage>
        <taxon>Bacteria</taxon>
        <taxon>Bacillati</taxon>
        <taxon>Actinomycetota</taxon>
        <taxon>Actinomycetes</taxon>
        <taxon>Nakamurellales</taxon>
        <taxon>Nakamurellaceae</taxon>
        <taxon>Nakamurella</taxon>
    </lineage>
</organism>
<evidence type="ECO:0000313" key="3">
    <source>
        <dbReference type="Proteomes" id="UP000460221"/>
    </source>
</evidence>
<keyword evidence="2" id="KW-0255">Endonuclease</keyword>
<dbReference type="Pfam" id="PF20469">
    <property type="entry name" value="OLD-like_TOPRIM"/>
    <property type="match status" value="1"/>
</dbReference>
<dbReference type="Proteomes" id="UP000460221">
    <property type="component" value="Unassembled WGS sequence"/>
</dbReference>